<feature type="domain" description="Retrotransposon gag" evidence="2">
    <location>
        <begin position="342"/>
        <end position="402"/>
    </location>
</feature>
<feature type="compositionally biased region" description="Basic residues" evidence="1">
    <location>
        <begin position="513"/>
        <end position="525"/>
    </location>
</feature>
<dbReference type="Pfam" id="PF03732">
    <property type="entry name" value="Retrotrans_gag"/>
    <property type="match status" value="1"/>
</dbReference>
<feature type="compositionally biased region" description="Basic and acidic residues" evidence="1">
    <location>
        <begin position="92"/>
        <end position="105"/>
    </location>
</feature>
<feature type="region of interest" description="Disordered" evidence="1">
    <location>
        <begin position="508"/>
        <end position="528"/>
    </location>
</feature>
<dbReference type="AlphaFoldDB" id="A0A6A2WRQ2"/>
<dbReference type="InterPro" id="IPR005162">
    <property type="entry name" value="Retrotrans_gag_dom"/>
</dbReference>
<feature type="compositionally biased region" description="Low complexity" evidence="1">
    <location>
        <begin position="462"/>
        <end position="471"/>
    </location>
</feature>
<dbReference type="Gene3D" id="1.20.1250.20">
    <property type="entry name" value="MFS general substrate transporter like domains"/>
    <property type="match status" value="1"/>
</dbReference>
<dbReference type="Proteomes" id="UP000436088">
    <property type="component" value="Unassembled WGS sequence"/>
</dbReference>
<feature type="region of interest" description="Disordered" evidence="1">
    <location>
        <begin position="337"/>
        <end position="357"/>
    </location>
</feature>
<accession>A0A6A2WRQ2</accession>
<comment type="caution">
    <text evidence="3">The sequence shown here is derived from an EMBL/GenBank/DDBJ whole genome shotgun (WGS) entry which is preliminary data.</text>
</comment>
<feature type="region of interest" description="Disordered" evidence="1">
    <location>
        <begin position="228"/>
        <end position="286"/>
    </location>
</feature>
<proteinExistence type="predicted"/>
<feature type="region of interest" description="Disordered" evidence="1">
    <location>
        <begin position="435"/>
        <end position="471"/>
    </location>
</feature>
<feature type="region of interest" description="Disordered" evidence="1">
    <location>
        <begin position="71"/>
        <end position="133"/>
    </location>
</feature>
<keyword evidence="4" id="KW-1185">Reference proteome</keyword>
<evidence type="ECO:0000313" key="4">
    <source>
        <dbReference type="Proteomes" id="UP000436088"/>
    </source>
</evidence>
<dbReference type="InterPro" id="IPR036259">
    <property type="entry name" value="MFS_trans_sf"/>
</dbReference>
<sequence length="799" mass="88056">MRDGFKDVAQRILHDWTLIEMSNALRIEVITLREVMDGLKNELLMCKRAMSDDGVVKTFVERLRPGVMLARVRPTKNESSRPISEDSGGNGGDRDKGQWIDDRENSLSSQEVASTDRDRIKPSGNHGKAKSVSKKNVSSTLKCYFCDDPHMIRGCPEKNRFAAIVRGEDKSEGEVVNDGVIARVKAVKPGERLSTNASGARKSRINKRDPLKCFLCQRAHRARSCPNTEKLGVNASGEAGNQGPSRKAEGKETRATGVFPVQRSTYSAGMPKPNQAFQGKDKAESSEPAKLGSMVFTSVKVNQIQKQNGLSKPNFAKELAKDAEEVVVTVEAGVGKGPKESETFQEQSSSVHTESEPWSKLMNLRHDGTLKEYASQFEELMLQVPELTEEDAFFTFTDGLKPWAKATMERRGIKELSKALIAAESIIELGVNKTSKPKLKAGGNDKSIQDEGQSNNDEEQGSSSDACSSDACSSEVCSNGEHLSADHSSGEHMSRKYMYDVGTSKADKCLTPRARKEKTKGHRSKGPQELQAYLDKSEWSEKMEKLRIELPKDMGEDKGATDPCMSNKDVENLGLKAEPSKGAIKTDNFEEVPTEWNVILGSTIEETTEKGLMESKISRDMMGEKFPPMGHLKHIPSVEFDSPSLMSIGRGPNHLFAELSKARKPRCFDKASKVIKTKCSHLATRASLDQPLCLVLPIVRAEIASRVFFSEFFQSAKVNQVLALLLKQDKRVGGMKAVLFVYATEGLESMAFTANAVSLVTYFIGYMNFSLTKSANTLTNFMGTTFTLALLGESLPIHF</sequence>
<name>A0A6A2WRQ2_HIBSY</name>
<gene>
    <name evidence="3" type="ORF">F3Y22_tig00116997pilonHSYRG01036</name>
</gene>
<evidence type="ECO:0000256" key="1">
    <source>
        <dbReference type="SAM" id="MobiDB-lite"/>
    </source>
</evidence>
<reference evidence="3" key="1">
    <citation type="submission" date="2019-09" db="EMBL/GenBank/DDBJ databases">
        <title>Draft genome information of white flower Hibiscus syriacus.</title>
        <authorList>
            <person name="Kim Y.-M."/>
        </authorList>
    </citation>
    <scope>NUCLEOTIDE SEQUENCE [LARGE SCALE GENOMIC DNA]</scope>
    <source>
        <strain evidence="3">YM2019G1</strain>
    </source>
</reference>
<protein>
    <recommendedName>
        <fullName evidence="2">Retrotransposon gag domain-containing protein</fullName>
    </recommendedName>
</protein>
<evidence type="ECO:0000259" key="2">
    <source>
        <dbReference type="Pfam" id="PF03732"/>
    </source>
</evidence>
<dbReference type="EMBL" id="VEPZ02001762">
    <property type="protein sequence ID" value="KAE8657110.1"/>
    <property type="molecule type" value="Genomic_DNA"/>
</dbReference>
<evidence type="ECO:0000313" key="3">
    <source>
        <dbReference type="EMBL" id="KAE8657110.1"/>
    </source>
</evidence>
<organism evidence="3 4">
    <name type="scientific">Hibiscus syriacus</name>
    <name type="common">Rose of Sharon</name>
    <dbReference type="NCBI Taxonomy" id="106335"/>
    <lineage>
        <taxon>Eukaryota</taxon>
        <taxon>Viridiplantae</taxon>
        <taxon>Streptophyta</taxon>
        <taxon>Embryophyta</taxon>
        <taxon>Tracheophyta</taxon>
        <taxon>Spermatophyta</taxon>
        <taxon>Magnoliopsida</taxon>
        <taxon>eudicotyledons</taxon>
        <taxon>Gunneridae</taxon>
        <taxon>Pentapetalae</taxon>
        <taxon>rosids</taxon>
        <taxon>malvids</taxon>
        <taxon>Malvales</taxon>
        <taxon>Malvaceae</taxon>
        <taxon>Malvoideae</taxon>
        <taxon>Hibiscus</taxon>
    </lineage>
</organism>